<dbReference type="AlphaFoldDB" id="A0A1F5PKU7"/>
<keyword evidence="2" id="KW-0472">Membrane</keyword>
<dbReference type="Gene3D" id="2.40.260.10">
    <property type="entry name" value="Sortase"/>
    <property type="match status" value="1"/>
</dbReference>
<feature type="transmembrane region" description="Helical" evidence="2">
    <location>
        <begin position="6"/>
        <end position="25"/>
    </location>
</feature>
<dbReference type="InterPro" id="IPR023365">
    <property type="entry name" value="Sortase_dom-sf"/>
</dbReference>
<keyword evidence="2" id="KW-1133">Transmembrane helix</keyword>
<evidence type="ECO:0000256" key="1">
    <source>
        <dbReference type="ARBA" id="ARBA00022801"/>
    </source>
</evidence>
<dbReference type="NCBIfam" id="TIGR01076">
    <property type="entry name" value="sortase_fam"/>
    <property type="match status" value="1"/>
</dbReference>
<dbReference type="EMBL" id="MFEY01000005">
    <property type="protein sequence ID" value="OGE90543.1"/>
    <property type="molecule type" value="Genomic_DNA"/>
</dbReference>
<gene>
    <name evidence="3" type="ORF">A3E29_01975</name>
</gene>
<protein>
    <recommendedName>
        <fullName evidence="5">Sortase</fullName>
    </recommendedName>
</protein>
<organism evidence="3 4">
    <name type="scientific">Candidatus Doudnabacteria bacterium RIFCSPHIGHO2_12_FULL_48_16</name>
    <dbReference type="NCBI Taxonomy" id="1817838"/>
    <lineage>
        <taxon>Bacteria</taxon>
        <taxon>Candidatus Doudnaibacteriota</taxon>
    </lineage>
</organism>
<evidence type="ECO:0000313" key="4">
    <source>
        <dbReference type="Proteomes" id="UP000177682"/>
    </source>
</evidence>
<evidence type="ECO:0008006" key="5">
    <source>
        <dbReference type="Google" id="ProtNLM"/>
    </source>
</evidence>
<dbReference type="InterPro" id="IPR005754">
    <property type="entry name" value="Sortase"/>
</dbReference>
<dbReference type="SUPFAM" id="SSF63817">
    <property type="entry name" value="Sortase"/>
    <property type="match status" value="1"/>
</dbReference>
<dbReference type="Proteomes" id="UP000177682">
    <property type="component" value="Unassembled WGS sequence"/>
</dbReference>
<comment type="caution">
    <text evidence="3">The sequence shown here is derived from an EMBL/GenBank/DDBJ whole genome shotgun (WGS) entry which is preliminary data.</text>
</comment>
<reference evidence="3 4" key="1">
    <citation type="journal article" date="2016" name="Nat. Commun.">
        <title>Thousands of microbial genomes shed light on interconnected biogeochemical processes in an aquifer system.</title>
        <authorList>
            <person name="Anantharaman K."/>
            <person name="Brown C.T."/>
            <person name="Hug L.A."/>
            <person name="Sharon I."/>
            <person name="Castelle C.J."/>
            <person name="Probst A.J."/>
            <person name="Thomas B.C."/>
            <person name="Singh A."/>
            <person name="Wilkins M.J."/>
            <person name="Karaoz U."/>
            <person name="Brodie E.L."/>
            <person name="Williams K.H."/>
            <person name="Hubbard S.S."/>
            <person name="Banfield J.F."/>
        </authorList>
    </citation>
    <scope>NUCLEOTIDE SEQUENCE [LARGE SCALE GENOMIC DNA]</scope>
</reference>
<evidence type="ECO:0000256" key="2">
    <source>
        <dbReference type="SAM" id="Phobius"/>
    </source>
</evidence>
<name>A0A1F5PKU7_9BACT</name>
<evidence type="ECO:0000313" key="3">
    <source>
        <dbReference type="EMBL" id="OGE90543.1"/>
    </source>
</evidence>
<keyword evidence="1" id="KW-0378">Hydrolase</keyword>
<dbReference type="Pfam" id="PF04203">
    <property type="entry name" value="Sortase"/>
    <property type="match status" value="1"/>
</dbReference>
<sequence length="185" mass="20501">MNQESGIEKRALILILGLVLIFFWFRPAKHMEQKLPDQIATKIPANLIIEKLSLFVPIIEAASNDELAIQVALERGVVHLAGTSEPGKVGNCYIVGHSSDYPSSYGSYKSVFARLPELVGGDEIRIKTPNESFVYRIFETRIVEATDLSVLAQDSGGRKLLTLQTSYPIGTARQRFLVVAQLVEK</sequence>
<accession>A0A1F5PKU7</accession>
<keyword evidence="2" id="KW-0812">Transmembrane</keyword>
<proteinExistence type="predicted"/>
<dbReference type="GO" id="GO:0016787">
    <property type="term" value="F:hydrolase activity"/>
    <property type="evidence" value="ECO:0007669"/>
    <property type="project" value="UniProtKB-KW"/>
</dbReference>